<dbReference type="Pfam" id="PF00441">
    <property type="entry name" value="Acyl-CoA_dh_1"/>
    <property type="match status" value="1"/>
</dbReference>
<dbReference type="Gene3D" id="1.10.540.10">
    <property type="entry name" value="Acyl-CoA dehydrogenase/oxidase, N-terminal domain"/>
    <property type="match status" value="1"/>
</dbReference>
<organism evidence="20 21">
    <name type="scientific">Diploscapter pachys</name>
    <dbReference type="NCBI Taxonomy" id="2018661"/>
    <lineage>
        <taxon>Eukaryota</taxon>
        <taxon>Metazoa</taxon>
        <taxon>Ecdysozoa</taxon>
        <taxon>Nematoda</taxon>
        <taxon>Chromadorea</taxon>
        <taxon>Rhabditida</taxon>
        <taxon>Rhabditina</taxon>
        <taxon>Rhabditomorpha</taxon>
        <taxon>Rhabditoidea</taxon>
        <taxon>Rhabditidae</taxon>
        <taxon>Diploscapter</taxon>
    </lineage>
</organism>
<keyword evidence="13" id="KW-0496">Mitochondrion</keyword>
<keyword evidence="11 16" id="KW-0560">Oxidoreductase</keyword>
<evidence type="ECO:0000256" key="2">
    <source>
        <dbReference type="ARBA" id="ARBA00004305"/>
    </source>
</evidence>
<comment type="function">
    <text evidence="15">This enzyme is specific for acyl chain lengths of 4 to 16.</text>
</comment>
<proteinExistence type="inferred from homology"/>
<comment type="subcellular location">
    <subcellularLocation>
        <location evidence="2">Mitochondrion matrix</location>
    </subcellularLocation>
</comment>
<evidence type="ECO:0000256" key="12">
    <source>
        <dbReference type="ARBA" id="ARBA00023098"/>
    </source>
</evidence>
<dbReference type="Gene3D" id="2.40.110.10">
    <property type="entry name" value="Butyryl-CoA Dehydrogenase, subunit A, domain 2"/>
    <property type="match status" value="1"/>
</dbReference>
<dbReference type="SUPFAM" id="SSF56645">
    <property type="entry name" value="Acyl-CoA dehydrogenase NM domain-like"/>
    <property type="match status" value="1"/>
</dbReference>
<comment type="caution">
    <text evidence="20">The sequence shown here is derived from an EMBL/GenBank/DDBJ whole genome shotgun (WGS) entry which is preliminary data.</text>
</comment>
<dbReference type="GO" id="GO:0070991">
    <property type="term" value="F:medium-chain fatty acyl-CoA dehydrogenase activity"/>
    <property type="evidence" value="ECO:0007669"/>
    <property type="project" value="UniProtKB-EC"/>
</dbReference>
<evidence type="ECO:0000256" key="11">
    <source>
        <dbReference type="ARBA" id="ARBA00023002"/>
    </source>
</evidence>
<dbReference type="PIRSF" id="PIRSF016578">
    <property type="entry name" value="HsaA"/>
    <property type="match status" value="1"/>
</dbReference>
<dbReference type="SUPFAM" id="SSF47203">
    <property type="entry name" value="Acyl-CoA dehydrogenase C-terminal domain-like"/>
    <property type="match status" value="1"/>
</dbReference>
<dbReference type="Proteomes" id="UP000218231">
    <property type="component" value="Unassembled WGS sequence"/>
</dbReference>
<dbReference type="InterPro" id="IPR036250">
    <property type="entry name" value="AcylCo_DH-like_C"/>
</dbReference>
<evidence type="ECO:0000256" key="14">
    <source>
        <dbReference type="ARBA" id="ARBA00047882"/>
    </source>
</evidence>
<evidence type="ECO:0000256" key="9">
    <source>
        <dbReference type="ARBA" id="ARBA00022832"/>
    </source>
</evidence>
<comment type="cofactor">
    <cofactor evidence="1 16">
        <name>FAD</name>
        <dbReference type="ChEBI" id="CHEBI:57692"/>
    </cofactor>
</comment>
<keyword evidence="10" id="KW-0809">Transit peptide</keyword>
<evidence type="ECO:0000256" key="5">
    <source>
        <dbReference type="ARBA" id="ARBA00011881"/>
    </source>
</evidence>
<dbReference type="InterPro" id="IPR009075">
    <property type="entry name" value="AcylCo_DH/oxidase_C"/>
</dbReference>
<dbReference type="PANTHER" id="PTHR43884">
    <property type="entry name" value="ACYL-COA DEHYDROGENASE"/>
    <property type="match status" value="1"/>
</dbReference>
<evidence type="ECO:0000256" key="4">
    <source>
        <dbReference type="ARBA" id="ARBA00009347"/>
    </source>
</evidence>
<dbReference type="FunFam" id="1.10.540.10:FF:000010">
    <property type="entry name" value="Medium-chain specific acyl-CoA dehydrogenase, mitochondrial"/>
    <property type="match status" value="1"/>
</dbReference>
<evidence type="ECO:0000256" key="8">
    <source>
        <dbReference type="ARBA" id="ARBA00022827"/>
    </source>
</evidence>
<dbReference type="OrthoDB" id="434771at2759"/>
<keyword evidence="21" id="KW-1185">Reference proteome</keyword>
<evidence type="ECO:0000256" key="1">
    <source>
        <dbReference type="ARBA" id="ARBA00001974"/>
    </source>
</evidence>
<evidence type="ECO:0000256" key="13">
    <source>
        <dbReference type="ARBA" id="ARBA00023128"/>
    </source>
</evidence>
<dbReference type="InterPro" id="IPR013786">
    <property type="entry name" value="AcylCoA_DH/ox_N"/>
</dbReference>
<evidence type="ECO:0000256" key="7">
    <source>
        <dbReference type="ARBA" id="ARBA00022630"/>
    </source>
</evidence>
<dbReference type="EMBL" id="LIAE01010027">
    <property type="protein sequence ID" value="PAV66860.1"/>
    <property type="molecule type" value="Genomic_DNA"/>
</dbReference>
<keyword evidence="9" id="KW-0276">Fatty acid metabolism</keyword>
<dbReference type="STRING" id="2018661.A0A2A2JZ18"/>
<dbReference type="InterPro" id="IPR009100">
    <property type="entry name" value="AcylCoA_DH/oxidase_NM_dom_sf"/>
</dbReference>
<feature type="domain" description="Acyl-CoA dehydrogenase/oxidase C-terminal" evidence="17">
    <location>
        <begin position="258"/>
        <end position="406"/>
    </location>
</feature>
<gene>
    <name evidence="20" type="ORF">WR25_00369</name>
</gene>
<dbReference type="InterPro" id="IPR006091">
    <property type="entry name" value="Acyl-CoA_Oxase/DH_mid-dom"/>
</dbReference>
<dbReference type="FunFam" id="2.40.110.10:FF:000007">
    <property type="entry name" value="Medium-chain specific acyl-CoA dehydrogenase, mitochondrial"/>
    <property type="match status" value="1"/>
</dbReference>
<evidence type="ECO:0000313" key="21">
    <source>
        <dbReference type="Proteomes" id="UP000218231"/>
    </source>
</evidence>
<comment type="pathway">
    <text evidence="3">Lipid metabolism; mitochondrial fatty acid beta-oxidation.</text>
</comment>
<dbReference type="Pfam" id="PF02771">
    <property type="entry name" value="Acyl-CoA_dh_N"/>
    <property type="match status" value="1"/>
</dbReference>
<comment type="catalytic activity">
    <reaction evidence="14">
        <text>a medium-chain 2,3-saturated fatty acyl-CoA + oxidized [electron-transfer flavoprotein] + H(+) = a medium-chain (2E)-enoyl-CoA + reduced [electron-transfer flavoprotein]</text>
        <dbReference type="Rhea" id="RHEA:14477"/>
        <dbReference type="Rhea" id="RHEA-COMP:10685"/>
        <dbReference type="Rhea" id="RHEA-COMP:10686"/>
        <dbReference type="ChEBI" id="CHEBI:15378"/>
        <dbReference type="ChEBI" id="CHEBI:57692"/>
        <dbReference type="ChEBI" id="CHEBI:58307"/>
        <dbReference type="ChEBI" id="CHEBI:83723"/>
        <dbReference type="ChEBI" id="CHEBI:83726"/>
        <dbReference type="EC" id="1.3.8.7"/>
    </reaction>
</comment>
<dbReference type="PROSITE" id="PS00072">
    <property type="entry name" value="ACYL_COA_DH_1"/>
    <property type="match status" value="1"/>
</dbReference>
<evidence type="ECO:0000256" key="3">
    <source>
        <dbReference type="ARBA" id="ARBA00005198"/>
    </source>
</evidence>
<dbReference type="GO" id="GO:0006631">
    <property type="term" value="P:fatty acid metabolic process"/>
    <property type="evidence" value="ECO:0007669"/>
    <property type="project" value="UniProtKB-KW"/>
</dbReference>
<dbReference type="GO" id="GO:0005759">
    <property type="term" value="C:mitochondrial matrix"/>
    <property type="evidence" value="ECO:0007669"/>
    <property type="project" value="UniProtKB-SubCell"/>
</dbReference>
<dbReference type="AlphaFoldDB" id="A0A2A2JZ18"/>
<dbReference type="Gene3D" id="1.20.140.10">
    <property type="entry name" value="Butyryl-CoA Dehydrogenase, subunit A, domain 3"/>
    <property type="match status" value="1"/>
</dbReference>
<evidence type="ECO:0000313" key="20">
    <source>
        <dbReference type="EMBL" id="PAV66860.1"/>
    </source>
</evidence>
<dbReference type="PROSITE" id="PS00073">
    <property type="entry name" value="ACYL_COA_DH_2"/>
    <property type="match status" value="1"/>
</dbReference>
<evidence type="ECO:0000256" key="16">
    <source>
        <dbReference type="RuleBase" id="RU362125"/>
    </source>
</evidence>
<feature type="domain" description="Acyl-CoA dehydrogenase/oxidase N-terminal" evidence="19">
    <location>
        <begin position="31"/>
        <end position="142"/>
    </location>
</feature>
<reference evidence="20 21" key="1">
    <citation type="journal article" date="2017" name="Curr. Biol.">
        <title>Genome architecture and evolution of a unichromosomal asexual nematode.</title>
        <authorList>
            <person name="Fradin H."/>
            <person name="Zegar C."/>
            <person name="Gutwein M."/>
            <person name="Lucas J."/>
            <person name="Kovtun M."/>
            <person name="Corcoran D."/>
            <person name="Baugh L.R."/>
            <person name="Kiontke K."/>
            <person name="Gunsalus K."/>
            <person name="Fitch D.H."/>
            <person name="Piano F."/>
        </authorList>
    </citation>
    <scope>NUCLEOTIDE SEQUENCE [LARGE SCALE GENOMIC DNA]</scope>
    <source>
        <strain evidence="20">PF1309</strain>
    </source>
</reference>
<dbReference type="Pfam" id="PF02770">
    <property type="entry name" value="Acyl-CoA_dh_M"/>
    <property type="match status" value="1"/>
</dbReference>
<dbReference type="InterPro" id="IPR046373">
    <property type="entry name" value="Acyl-CoA_Oxase/DH_mid-dom_sf"/>
</dbReference>
<evidence type="ECO:0000256" key="10">
    <source>
        <dbReference type="ARBA" id="ARBA00022946"/>
    </source>
</evidence>
<evidence type="ECO:0000256" key="6">
    <source>
        <dbReference type="ARBA" id="ARBA00012033"/>
    </source>
</evidence>
<keyword evidence="12" id="KW-0443">Lipid metabolism</keyword>
<keyword evidence="8 16" id="KW-0274">FAD</keyword>
<accession>A0A2A2JZ18</accession>
<dbReference type="FunFam" id="1.20.140.10:FF:000011">
    <property type="entry name" value="Medium-chain specific acyl-CoA dehydrogenase, mitochondrial"/>
    <property type="match status" value="1"/>
</dbReference>
<comment type="subunit">
    <text evidence="5">Homotetramer.</text>
</comment>
<protein>
    <recommendedName>
        <fullName evidence="6">medium-chain acyl-CoA dehydrogenase</fullName>
        <ecNumber evidence="6">1.3.8.7</ecNumber>
    </recommendedName>
</protein>
<dbReference type="PANTHER" id="PTHR43884:SF12">
    <property type="entry name" value="ISOVALERYL-COA DEHYDROGENASE, MITOCHONDRIAL-RELATED"/>
    <property type="match status" value="1"/>
</dbReference>
<feature type="domain" description="Acyl-CoA oxidase/dehydrogenase middle" evidence="18">
    <location>
        <begin position="149"/>
        <end position="246"/>
    </location>
</feature>
<dbReference type="InterPro" id="IPR037069">
    <property type="entry name" value="AcylCoA_DH/ox_N_sf"/>
</dbReference>
<sequence>MMLSRVSSLLGSSATRCTPMASARFMGFDLTDTQREIQATALKFSKEQLAPVAAKYDESGEFPWPLIKQAHELGLMNPMIPEKYGGPGMSNLETVLIVEALAYGCSGIQLCIMASGPSLAIAPVYLAGNDEQKKKYLGLLANEPAIASYCVTEPQAGSDVNGVKTRAVKKGDEWVINGTKMWITGGGHAKWFFVLARTAEDPKAPAGKAFTAFIVDGDTPGITRGKKERNMGQRCGDTRMITFEDVRVPAKNVLGKEGSGFKIAMGAFDLTRPAVAAGALGIMWRAIDESTKYSLERKTFGTPIAGHQAVQFMLADMAVNLELSRLITYKAAVDADNGIKSSYYASIAKCFAADKANEAAANAVQIFGGAGFNCEYPVEKLMRDAKIYQIYEGTSQIQRMVISRTLLEMFKQNGTCRT</sequence>
<name>A0A2A2JZ18_9BILA</name>
<evidence type="ECO:0000256" key="15">
    <source>
        <dbReference type="ARBA" id="ARBA00059733"/>
    </source>
</evidence>
<keyword evidence="7 16" id="KW-0285">Flavoprotein</keyword>
<evidence type="ECO:0000259" key="19">
    <source>
        <dbReference type="Pfam" id="PF02771"/>
    </source>
</evidence>
<dbReference type="InterPro" id="IPR006089">
    <property type="entry name" value="Acyl-CoA_DH_CS"/>
</dbReference>
<dbReference type="EC" id="1.3.8.7" evidence="6"/>
<evidence type="ECO:0000259" key="17">
    <source>
        <dbReference type="Pfam" id="PF00441"/>
    </source>
</evidence>
<dbReference type="GO" id="GO:0050660">
    <property type="term" value="F:flavin adenine dinucleotide binding"/>
    <property type="evidence" value="ECO:0007669"/>
    <property type="project" value="InterPro"/>
</dbReference>
<comment type="similarity">
    <text evidence="4 16">Belongs to the acyl-CoA dehydrogenase family.</text>
</comment>
<evidence type="ECO:0000259" key="18">
    <source>
        <dbReference type="Pfam" id="PF02770"/>
    </source>
</evidence>